<gene>
    <name evidence="1" type="ORF">ACFOSS_15130</name>
</gene>
<dbReference type="EMBL" id="JBHSAF010000015">
    <property type="protein sequence ID" value="MFC3914781.1"/>
    <property type="molecule type" value="Genomic_DNA"/>
</dbReference>
<dbReference type="Proteomes" id="UP001595692">
    <property type="component" value="Unassembled WGS sequence"/>
</dbReference>
<organism evidence="1 2">
    <name type="scientific">Pseudaeromonas sharmana</name>
    <dbReference type="NCBI Taxonomy" id="328412"/>
    <lineage>
        <taxon>Bacteria</taxon>
        <taxon>Pseudomonadati</taxon>
        <taxon>Pseudomonadota</taxon>
        <taxon>Gammaproteobacteria</taxon>
        <taxon>Aeromonadales</taxon>
        <taxon>Aeromonadaceae</taxon>
        <taxon>Pseudaeromonas</taxon>
    </lineage>
</organism>
<reference evidence="2" key="1">
    <citation type="journal article" date="2019" name="Int. J. Syst. Evol. Microbiol.">
        <title>The Global Catalogue of Microorganisms (GCM) 10K type strain sequencing project: providing services to taxonomists for standard genome sequencing and annotation.</title>
        <authorList>
            <consortium name="The Broad Institute Genomics Platform"/>
            <consortium name="The Broad Institute Genome Sequencing Center for Infectious Disease"/>
            <person name="Wu L."/>
            <person name="Ma J."/>
        </authorList>
    </citation>
    <scope>NUCLEOTIDE SEQUENCE [LARGE SCALE GENOMIC DNA]</scope>
    <source>
        <strain evidence="2">CCUG 54939</strain>
    </source>
</reference>
<sequence length="71" mass="8619">MSQNEQHEIQELENKDYWLRRFRKAKTMKTLELMVPKAVDQYHQHANVLAAIYLAECQRERELEYGVLLNR</sequence>
<dbReference type="RefSeq" id="WP_377154130.1">
    <property type="nucleotide sequence ID" value="NZ_JBHSAF010000015.1"/>
</dbReference>
<keyword evidence="2" id="KW-1185">Reference proteome</keyword>
<name>A0ABV8CSL8_9GAMM</name>
<dbReference type="InterPro" id="IPR036666">
    <property type="entry name" value="HHA_sf"/>
</dbReference>
<proteinExistence type="predicted"/>
<evidence type="ECO:0008006" key="3">
    <source>
        <dbReference type="Google" id="ProtNLM"/>
    </source>
</evidence>
<dbReference type="Gene3D" id="1.20.1280.40">
    <property type="entry name" value="HHA"/>
    <property type="match status" value="1"/>
</dbReference>
<accession>A0ABV8CSL8</accession>
<protein>
    <recommendedName>
        <fullName evidence="3">Phage protein</fullName>
    </recommendedName>
</protein>
<evidence type="ECO:0000313" key="1">
    <source>
        <dbReference type="EMBL" id="MFC3914781.1"/>
    </source>
</evidence>
<evidence type="ECO:0000313" key="2">
    <source>
        <dbReference type="Proteomes" id="UP001595692"/>
    </source>
</evidence>
<comment type="caution">
    <text evidence="1">The sequence shown here is derived from an EMBL/GenBank/DDBJ whole genome shotgun (WGS) entry which is preliminary data.</text>
</comment>